<dbReference type="Proteomes" id="UP000324748">
    <property type="component" value="Unassembled WGS sequence"/>
</dbReference>
<dbReference type="AlphaFoldDB" id="A0A5B0LPP7"/>
<organism evidence="2 5">
    <name type="scientific">Puccinia graminis f. sp. tritici</name>
    <dbReference type="NCBI Taxonomy" id="56615"/>
    <lineage>
        <taxon>Eukaryota</taxon>
        <taxon>Fungi</taxon>
        <taxon>Dikarya</taxon>
        <taxon>Basidiomycota</taxon>
        <taxon>Pucciniomycotina</taxon>
        <taxon>Pucciniomycetes</taxon>
        <taxon>Pucciniales</taxon>
        <taxon>Pucciniaceae</taxon>
        <taxon>Puccinia</taxon>
    </lineage>
</organism>
<feature type="region of interest" description="Disordered" evidence="1">
    <location>
        <begin position="230"/>
        <end position="270"/>
    </location>
</feature>
<feature type="region of interest" description="Disordered" evidence="1">
    <location>
        <begin position="144"/>
        <end position="165"/>
    </location>
</feature>
<sequence>MDEAVSTAAKEKPPWPHTAGRTLTPSFVFVLVDSHSVPCSLSMSRIVHSHKRFRIKGKARLPFLAPSLPASPASMSQSIGDCLPTPYRPQVYPRPFTQIEMTGTTPMNLDASVDPPASATPAAGHMSLAARIAPAGAVAPPFGRGPPPAYFGPNPTRPSPAHGYRQYNLNGTQGGFQGGFAPGSNFRPRVSVPPFYPNFNQGRRTIIHSPSPGLTVNRTAIDIPFIPPAAPQTRNLNSPIAESVPSSRAASPQASESHTDMVKDFLIPQS</sequence>
<evidence type="ECO:0000313" key="2">
    <source>
        <dbReference type="EMBL" id="KAA1066917.1"/>
    </source>
</evidence>
<proteinExistence type="predicted"/>
<dbReference type="EMBL" id="VSWC01000118">
    <property type="protein sequence ID" value="KAA1083961.1"/>
    <property type="molecule type" value="Genomic_DNA"/>
</dbReference>
<accession>A0A5B0LPP7</accession>
<dbReference type="EMBL" id="VDEP01000508">
    <property type="protein sequence ID" value="KAA1066917.1"/>
    <property type="molecule type" value="Genomic_DNA"/>
</dbReference>
<evidence type="ECO:0000313" key="4">
    <source>
        <dbReference type="Proteomes" id="UP000324748"/>
    </source>
</evidence>
<evidence type="ECO:0000313" key="5">
    <source>
        <dbReference type="Proteomes" id="UP000325313"/>
    </source>
</evidence>
<evidence type="ECO:0000313" key="3">
    <source>
        <dbReference type="EMBL" id="KAA1083961.1"/>
    </source>
</evidence>
<gene>
    <name evidence="3" type="ORF">PGT21_012774</name>
    <name evidence="2" type="ORF">PGTUg99_012467</name>
</gene>
<keyword evidence="4" id="KW-1185">Reference proteome</keyword>
<feature type="compositionally biased region" description="Pro residues" evidence="1">
    <location>
        <begin position="144"/>
        <end position="158"/>
    </location>
</feature>
<feature type="compositionally biased region" description="Polar residues" evidence="1">
    <location>
        <begin position="232"/>
        <end position="256"/>
    </location>
</feature>
<name>A0A5B0LPP7_PUCGR</name>
<reference evidence="4 5" key="1">
    <citation type="submission" date="2019-05" db="EMBL/GenBank/DDBJ databases">
        <title>Emergence of the Ug99 lineage of the wheat stem rust pathogen through somatic hybridization.</title>
        <authorList>
            <person name="Li F."/>
            <person name="Upadhyaya N.M."/>
            <person name="Sperschneider J."/>
            <person name="Matny O."/>
            <person name="Nguyen-Phuc H."/>
            <person name="Mago R."/>
            <person name="Raley C."/>
            <person name="Miller M.E."/>
            <person name="Silverstein K.A.T."/>
            <person name="Henningsen E."/>
            <person name="Hirsch C.D."/>
            <person name="Visser B."/>
            <person name="Pretorius Z.A."/>
            <person name="Steffenson B.J."/>
            <person name="Schwessinger B."/>
            <person name="Dodds P.N."/>
            <person name="Figueroa M."/>
        </authorList>
    </citation>
    <scope>NUCLEOTIDE SEQUENCE [LARGE SCALE GENOMIC DNA]</scope>
    <source>
        <strain evidence="3">21-0</strain>
        <strain evidence="2 5">Ug99</strain>
    </source>
</reference>
<evidence type="ECO:0000256" key="1">
    <source>
        <dbReference type="SAM" id="MobiDB-lite"/>
    </source>
</evidence>
<dbReference type="Proteomes" id="UP000325313">
    <property type="component" value="Unassembled WGS sequence"/>
</dbReference>
<protein>
    <submittedName>
        <fullName evidence="2">Uncharacterized protein</fullName>
    </submittedName>
</protein>
<comment type="caution">
    <text evidence="2">The sequence shown here is derived from an EMBL/GenBank/DDBJ whole genome shotgun (WGS) entry which is preliminary data.</text>
</comment>